<sequence>MGNAEKIRKHYLKFEWVVDGEIVASEELTVKTPPSGSVHATAFHIIESIRHFKNEEWKNEVSKSIL</sequence>
<name>G4CPH6_9NEIS</name>
<organism evidence="1 2">
    <name type="scientific">Neisseria wadsworthii 9715</name>
    <dbReference type="NCBI Taxonomy" id="1030841"/>
    <lineage>
        <taxon>Bacteria</taxon>
        <taxon>Pseudomonadati</taxon>
        <taxon>Pseudomonadota</taxon>
        <taxon>Betaproteobacteria</taxon>
        <taxon>Neisseriales</taxon>
        <taxon>Neisseriaceae</taxon>
        <taxon>Neisseria</taxon>
    </lineage>
</organism>
<dbReference type="HOGENOM" id="CLU_2826689_0_0_4"/>
<reference evidence="1 2" key="1">
    <citation type="submission" date="2011-06" db="EMBL/GenBank/DDBJ databases">
        <authorList>
            <person name="Muzny D."/>
            <person name="Qin X."/>
            <person name="Deng J."/>
            <person name="Jiang H."/>
            <person name="Liu Y."/>
            <person name="Qu J."/>
            <person name="Song X.-Z."/>
            <person name="Zhang L."/>
            <person name="Thornton R."/>
            <person name="Coyle M."/>
            <person name="Francisco L."/>
            <person name="Jackson L."/>
            <person name="Javaid M."/>
            <person name="Korchina V."/>
            <person name="Kovar C."/>
            <person name="Mata R."/>
            <person name="Mathew T."/>
            <person name="Ngo R."/>
            <person name="Nguyen L."/>
            <person name="Nguyen N."/>
            <person name="Okwuonu G."/>
            <person name="Ongeri F."/>
            <person name="Pham C."/>
            <person name="Simmons D."/>
            <person name="Wilczek-Boney K."/>
            <person name="Hale W."/>
            <person name="Jakkamsetti A."/>
            <person name="Pham P."/>
            <person name="Ruth R."/>
            <person name="San Lucas F."/>
            <person name="Warren J."/>
            <person name="Zhang J."/>
            <person name="Zhao Z."/>
            <person name="Zhou C."/>
            <person name="Zhu D."/>
            <person name="Lee S."/>
            <person name="Bess C."/>
            <person name="Blankenburg K."/>
            <person name="Forbes L."/>
            <person name="Fu Q."/>
            <person name="Gubbala S."/>
            <person name="Hirani K."/>
            <person name="Jayaseelan J.C."/>
            <person name="Lara F."/>
            <person name="Munidasa M."/>
            <person name="Palculict T."/>
            <person name="Patil S."/>
            <person name="Pu L.-L."/>
            <person name="Saada N."/>
            <person name="Tang L."/>
            <person name="Weissenberger G."/>
            <person name="Zhu Y."/>
            <person name="Hemphill L."/>
            <person name="Shang Y."/>
            <person name="Youmans B."/>
            <person name="Ayvaz T."/>
            <person name="Ross M."/>
            <person name="Santibanez J."/>
            <person name="Aqrawi P."/>
            <person name="Gross S."/>
            <person name="Joshi V."/>
            <person name="Fowler G."/>
            <person name="Nazareth L."/>
            <person name="Reid J."/>
            <person name="Worley K."/>
            <person name="Petrosino J."/>
            <person name="Highlander S."/>
            <person name="Gibbs R."/>
        </authorList>
    </citation>
    <scope>NUCLEOTIDE SEQUENCE [LARGE SCALE GENOMIC DNA]</scope>
    <source>
        <strain evidence="1 2">9715</strain>
    </source>
</reference>
<dbReference type="OrthoDB" id="9762066at2"/>
<comment type="caution">
    <text evidence="1">The sequence shown here is derived from an EMBL/GenBank/DDBJ whole genome shotgun (WGS) entry which is preliminary data.</text>
</comment>
<protein>
    <submittedName>
        <fullName evidence="1">Uncharacterized protein</fullName>
    </submittedName>
</protein>
<dbReference type="PATRIC" id="fig|1030841.3.peg.957"/>
<accession>G4CPH6</accession>
<dbReference type="Proteomes" id="UP000005336">
    <property type="component" value="Unassembled WGS sequence"/>
</dbReference>
<dbReference type="RefSeq" id="WP_009116118.1">
    <property type="nucleotide sequence ID" value="NZ_JH165159.1"/>
</dbReference>
<evidence type="ECO:0000313" key="2">
    <source>
        <dbReference type="Proteomes" id="UP000005336"/>
    </source>
</evidence>
<evidence type="ECO:0000313" key="1">
    <source>
        <dbReference type="EMBL" id="EGZ47895.1"/>
    </source>
</evidence>
<dbReference type="EMBL" id="AGAZ01000037">
    <property type="protein sequence ID" value="EGZ47895.1"/>
    <property type="molecule type" value="Genomic_DNA"/>
</dbReference>
<proteinExistence type="predicted"/>
<gene>
    <name evidence="1" type="ORF">HMPREF9370_0976</name>
</gene>
<keyword evidence="2" id="KW-1185">Reference proteome</keyword>
<dbReference type="AlphaFoldDB" id="G4CPH6"/>